<evidence type="ECO:0000313" key="2">
    <source>
        <dbReference type="EMBL" id="QTE03745.1"/>
    </source>
</evidence>
<organism evidence="2">
    <name type="scientific">Phoenicopteridae parvo-like hybrid virus</name>
    <dbReference type="NCBI Taxonomy" id="2794528"/>
    <lineage>
        <taxon>Viruses</taxon>
        <taxon>Monodnaviria</taxon>
        <taxon>Shotokuvirae</taxon>
        <taxon>Cossaviricota</taxon>
        <taxon>Quintoviricetes</taxon>
        <taxon>Piccovirales</taxon>
        <taxon>Parvoviridae</taxon>
    </lineage>
</organism>
<evidence type="ECO:0000256" key="1">
    <source>
        <dbReference type="SAM" id="MobiDB-lite"/>
    </source>
</evidence>
<proteinExistence type="predicted"/>
<name>A0A8A4XCS0_9VIRU</name>
<reference evidence="2" key="2">
    <citation type="journal article" date="2022" name="Gigascience">
        <title>Parvovirus dark matter in the cloaca of wild birds.</title>
        <authorList>
            <person name="Dai Z."/>
            <person name="Wang H."/>
            <person name="Wu H."/>
            <person name="Zhang Q."/>
            <person name="Ji L."/>
            <person name="Wang X."/>
            <person name="Shen Q."/>
            <person name="Yang S."/>
            <person name="Ma X."/>
            <person name="Shan T."/>
            <person name="Zhang W."/>
        </authorList>
    </citation>
    <scope>NUCLEOTIDE SEQUENCE</scope>
    <source>
        <strain evidence="2">Par083par024</strain>
    </source>
</reference>
<sequence length="503" mass="55969">MDLANIPVEPQLVFRLRVIANALGYGDDWMREQIEEGRRHVAEMVTEYARNGIEAVRHAYQELEAGVERRHQYEIEDSLRNWDNELGHEHPGHHEEESLSNSPAEEEMAPEAKKQKIGTPADKGDHHAPDAQEGLDTIAAEGPVWTHFPNTARSRLRWRATIFQKDQTNWLTNVVPFGNVSNITSSALGSTTGGATAASGVDNDLVAAANAGLAGYDFYTPYLIQLRMTSPYNIMKALGTLNATNNSRSEPNWLALFDSKYQYYQVHETDWGVTLHFGRPNSGSTPADDPNFQNLRFKIFYRYTNQDDPPTKWSLDQFRTANVNNFTSNVTGPATGQIGQDQGSVQNLVSTAGATPLTSDDYERMGGWNCKTVSYDSTRPTIVHLGGKYKFGQCKMDIKTILPIDAAGLQTVPTAEGMTLSRSTPQFPEVLSIIICYDYATTQFPSAATSVKVPFSMQFDTNQLINWADLRANFKFPTPNCAATSGGQMMTDEQYFWRGAAYS</sequence>
<feature type="compositionally biased region" description="Basic and acidic residues" evidence="1">
    <location>
        <begin position="83"/>
        <end position="97"/>
    </location>
</feature>
<evidence type="ECO:0008006" key="3">
    <source>
        <dbReference type="Google" id="ProtNLM"/>
    </source>
</evidence>
<reference evidence="2" key="1">
    <citation type="submission" date="2020-09" db="EMBL/GenBank/DDBJ databases">
        <authorList>
            <person name="Dai Z."/>
            <person name="Yang S."/>
            <person name="Zhang W."/>
        </authorList>
    </citation>
    <scope>NUCLEOTIDE SEQUENCE</scope>
    <source>
        <strain evidence="2">Par083par024</strain>
    </source>
</reference>
<accession>A0A8A4XCS0</accession>
<feature type="region of interest" description="Disordered" evidence="1">
    <location>
        <begin position="83"/>
        <end position="131"/>
    </location>
</feature>
<dbReference type="EMBL" id="MW046375">
    <property type="protein sequence ID" value="QTE03745.1"/>
    <property type="molecule type" value="Genomic_DNA"/>
</dbReference>
<protein>
    <recommendedName>
        <fullName evidence="3">Capsid protein</fullName>
    </recommendedName>
</protein>